<dbReference type="Pfam" id="PF17852">
    <property type="entry name" value="Dynein_AAA_lid"/>
    <property type="match status" value="1"/>
</dbReference>
<dbReference type="InterPro" id="IPR026983">
    <property type="entry name" value="DHC"/>
</dbReference>
<dbReference type="Pfam" id="PF12780">
    <property type="entry name" value="AAA_8"/>
    <property type="match status" value="1"/>
</dbReference>
<dbReference type="Gene3D" id="1.20.920.30">
    <property type="match status" value="2"/>
</dbReference>
<dbReference type="Gene3D" id="1.10.472.130">
    <property type="match status" value="1"/>
</dbReference>
<dbReference type="InterPro" id="IPR027417">
    <property type="entry name" value="P-loop_NTPase"/>
</dbReference>
<sequence>MTLIAIGEDCRWEQVNPKAITADELYGTNFKGEWKDGAISVIMRNMSKEINGYKSTHLHKWVVLDGDIDATWIESMNTVMDDNKVLTLVSNERIPFTPTMRMLLEIQDMKHASPATVSRGGVLYINETDVGWKPFVESWREQMDPVAQSTFYMLFTHQFEGNIEQLRKNFAFTCPILDMGFVQTVTCLLDALLMTDPGTATGRDAEGKHTTLEYLRSMTTEEQKVIYESFFTFALMWTLGGAVADDKIVNHRKAFSATLRSMARGVKLPEVGECFDFHFEVQTKEWVHWEKRVKPYEPLTEVLYQNIVISNVELERMKHLLGLHVKRQKPLLLVGVAGTAKTTIVKDYLAEVKANSDAMNSASINLNSYTTSGALQNIIVGCLKKRSGHTYGPPGHRRCIFFVDDLNMPYVDDYDTQSAIMLLTQVLSYGQVYDRERLDEKKNIVDLLFTACMNPKAGSFMINGRLQRRFTVATTYSATAVALHGIYTRILGRHLQAVSRSFVGVGAASNREELFALPLCCTSFISEASGPDRHYLPARDMQQIRDVVEARLAAYNNEHATMNLVLFDDAVFHVCRICRITQNPCGSALLVGVGGSGKQSLARLSSFINGQEVQTILVNQQYGLNELKCDLQEFYKKAAVKPATPQAFLLTDSQITDERFLVSINDMLSSGNIPDLFAREEYDNIFSSIRNAAKFANYADDR</sequence>
<dbReference type="InterPro" id="IPR041466">
    <property type="entry name" value="Dynein_AAA5_ext"/>
</dbReference>
<dbReference type="Proteomes" id="UP001642464">
    <property type="component" value="Unassembled WGS sequence"/>
</dbReference>
<dbReference type="SUPFAM" id="SSF52540">
    <property type="entry name" value="P-loop containing nucleoside triphosphate hydrolases"/>
    <property type="match status" value="2"/>
</dbReference>
<dbReference type="Gene3D" id="3.40.50.300">
    <property type="entry name" value="P-loop containing nucleotide triphosphate hydrolases"/>
    <property type="match status" value="3"/>
</dbReference>
<keyword evidence="4" id="KW-1185">Reference proteome</keyword>
<accession>A0ABP0K2Y0</accession>
<dbReference type="PANTHER" id="PTHR22878">
    <property type="entry name" value="DYNEIN HEAVY CHAIN 6, AXONEMAL-LIKE-RELATED"/>
    <property type="match status" value="1"/>
</dbReference>
<dbReference type="Pfam" id="PF12775">
    <property type="entry name" value="AAA_7"/>
    <property type="match status" value="1"/>
</dbReference>
<evidence type="ECO:0000259" key="2">
    <source>
        <dbReference type="Pfam" id="PF17852"/>
    </source>
</evidence>
<feature type="domain" description="Dynein heavy chain AAA 5 extension" evidence="2">
    <location>
        <begin position="154"/>
        <end position="290"/>
    </location>
</feature>
<dbReference type="PANTHER" id="PTHR22878:SF69">
    <property type="entry name" value="DYNEIN HEAVY CHAIN"/>
    <property type="match status" value="1"/>
</dbReference>
<proteinExistence type="predicted"/>
<feature type="non-terminal residue" evidence="3">
    <location>
        <position position="702"/>
    </location>
</feature>
<evidence type="ECO:0000259" key="1">
    <source>
        <dbReference type="Pfam" id="PF12780"/>
    </source>
</evidence>
<protein>
    <submittedName>
        <fullName evidence="3">Dynein axonemal heavy chain 9 (Axonemal beta dynein heavy chain 9) (Ciliary dynein heavy chain 9)</fullName>
    </submittedName>
</protein>
<evidence type="ECO:0000313" key="4">
    <source>
        <dbReference type="Proteomes" id="UP001642464"/>
    </source>
</evidence>
<name>A0ABP0K2Y0_9DINO</name>
<reference evidence="3 4" key="1">
    <citation type="submission" date="2024-02" db="EMBL/GenBank/DDBJ databases">
        <authorList>
            <person name="Chen Y."/>
            <person name="Shah S."/>
            <person name="Dougan E. K."/>
            <person name="Thang M."/>
            <person name="Chan C."/>
        </authorList>
    </citation>
    <scope>NUCLEOTIDE SEQUENCE [LARGE SCALE GENOMIC DNA]</scope>
</reference>
<comment type="caution">
    <text evidence="3">The sequence shown here is derived from an EMBL/GenBank/DDBJ whole genome shotgun (WGS) entry which is preliminary data.</text>
</comment>
<dbReference type="EMBL" id="CAXAMM010009491">
    <property type="protein sequence ID" value="CAK9020542.1"/>
    <property type="molecule type" value="Genomic_DNA"/>
</dbReference>
<organism evidence="3 4">
    <name type="scientific">Durusdinium trenchii</name>
    <dbReference type="NCBI Taxonomy" id="1381693"/>
    <lineage>
        <taxon>Eukaryota</taxon>
        <taxon>Sar</taxon>
        <taxon>Alveolata</taxon>
        <taxon>Dinophyceae</taxon>
        <taxon>Suessiales</taxon>
        <taxon>Symbiodiniaceae</taxon>
        <taxon>Durusdinium</taxon>
    </lineage>
</organism>
<gene>
    <name evidence="3" type="ORF">SCF082_LOCUS14950</name>
</gene>
<dbReference type="InterPro" id="IPR024317">
    <property type="entry name" value="Dynein_heavy_chain_D4_dom"/>
</dbReference>
<evidence type="ECO:0000313" key="3">
    <source>
        <dbReference type="EMBL" id="CAK9020542.1"/>
    </source>
</evidence>
<feature type="domain" description="Dynein heavy chain AAA module D4" evidence="1">
    <location>
        <begin position="562"/>
        <end position="699"/>
    </location>
</feature>